<dbReference type="Pfam" id="PF10265">
    <property type="entry name" value="Miga"/>
    <property type="match status" value="2"/>
</dbReference>
<dbReference type="Proteomes" id="UP000886611">
    <property type="component" value="Unassembled WGS sequence"/>
</dbReference>
<keyword evidence="7" id="KW-0472">Membrane</keyword>
<name>A0A8X8BL15_POLSE</name>
<protein>
    <submittedName>
        <fullName evidence="8">MIGA1 protein</fullName>
    </submittedName>
</protein>
<organism evidence="8 9">
    <name type="scientific">Polypterus senegalus</name>
    <name type="common">Senegal bichir</name>
    <dbReference type="NCBI Taxonomy" id="55291"/>
    <lineage>
        <taxon>Eukaryota</taxon>
        <taxon>Metazoa</taxon>
        <taxon>Chordata</taxon>
        <taxon>Craniata</taxon>
        <taxon>Vertebrata</taxon>
        <taxon>Euteleostomi</taxon>
        <taxon>Actinopterygii</taxon>
        <taxon>Polypteriformes</taxon>
        <taxon>Polypteridae</taxon>
        <taxon>Polypterus</taxon>
    </lineage>
</organism>
<keyword evidence="5" id="KW-1133">Transmembrane helix</keyword>
<feature type="non-terminal residue" evidence="8">
    <location>
        <position position="303"/>
    </location>
</feature>
<sequence>MAEETLNSSQSSFKAAVLRVVGVPVSFYNSFTQGKSVNTLSSCVCANNSSCWDKVTDDNEISLVNIPVTTPENLYLMGMELFEEALRRWEQALSFRSRQAEDEASCGSIKLGAGDAIAEESVEDIISAEFIHKLESLLQRAYRLQEEFEATLGASDPSSLANDIDKDTDVTVKEDIDDFCLKDTISIASTDSFVSAAENPKRFEEVYEEMMLFLEQTDHWENTKAELAARGDQVLFFLKDIFDFEKVRYNSLESLAEDILQLLHRRSELLMAYLGVDSLRHVNGCVVSHSGEVGNSELEVDMQ</sequence>
<evidence type="ECO:0000313" key="8">
    <source>
        <dbReference type="EMBL" id="KAG2461728.1"/>
    </source>
</evidence>
<evidence type="ECO:0000256" key="6">
    <source>
        <dbReference type="ARBA" id="ARBA00023128"/>
    </source>
</evidence>
<dbReference type="GO" id="GO:0008053">
    <property type="term" value="P:mitochondrial fusion"/>
    <property type="evidence" value="ECO:0007669"/>
    <property type="project" value="InterPro"/>
</dbReference>
<proteinExistence type="inferred from homology"/>
<comment type="subcellular location">
    <subcellularLocation>
        <location evidence="1">Mitochondrion outer membrane</location>
    </subcellularLocation>
</comment>
<dbReference type="GO" id="GO:0005741">
    <property type="term" value="C:mitochondrial outer membrane"/>
    <property type="evidence" value="ECO:0007669"/>
    <property type="project" value="UniProtKB-SubCell"/>
</dbReference>
<evidence type="ECO:0000256" key="1">
    <source>
        <dbReference type="ARBA" id="ARBA00004294"/>
    </source>
</evidence>
<reference evidence="8 9" key="1">
    <citation type="journal article" date="2021" name="Cell">
        <title>Tracing the genetic footprints of vertebrate landing in non-teleost ray-finned fishes.</title>
        <authorList>
            <person name="Bi X."/>
            <person name="Wang K."/>
            <person name="Yang L."/>
            <person name="Pan H."/>
            <person name="Jiang H."/>
            <person name="Wei Q."/>
            <person name="Fang M."/>
            <person name="Yu H."/>
            <person name="Zhu C."/>
            <person name="Cai Y."/>
            <person name="He Y."/>
            <person name="Gan X."/>
            <person name="Zeng H."/>
            <person name="Yu D."/>
            <person name="Zhu Y."/>
            <person name="Jiang H."/>
            <person name="Qiu Q."/>
            <person name="Yang H."/>
            <person name="Zhang Y.E."/>
            <person name="Wang W."/>
            <person name="Zhu M."/>
            <person name="He S."/>
            <person name="Zhang G."/>
        </authorList>
    </citation>
    <scope>NUCLEOTIDE SEQUENCE [LARGE SCALE GENOMIC DNA]</scope>
    <source>
        <strain evidence="8">Bchr_013</strain>
    </source>
</reference>
<keyword evidence="6" id="KW-0496">Mitochondrion</keyword>
<gene>
    <name evidence="8" type="primary">Miga1</name>
    <name evidence="8" type="ORF">GTO96_0008666</name>
</gene>
<feature type="non-terminal residue" evidence="8">
    <location>
        <position position="1"/>
    </location>
</feature>
<dbReference type="PANTHER" id="PTHR21508:SF3">
    <property type="entry name" value="MITOGUARDIN 1"/>
    <property type="match status" value="1"/>
</dbReference>
<evidence type="ECO:0000256" key="2">
    <source>
        <dbReference type="ARBA" id="ARBA00008969"/>
    </source>
</evidence>
<dbReference type="PANTHER" id="PTHR21508">
    <property type="entry name" value="MITOGUARDIN"/>
    <property type="match status" value="1"/>
</dbReference>
<dbReference type="InterPro" id="IPR019392">
    <property type="entry name" value="Miga"/>
</dbReference>
<evidence type="ECO:0000256" key="7">
    <source>
        <dbReference type="ARBA" id="ARBA00023136"/>
    </source>
</evidence>
<dbReference type="EMBL" id="JAATIS010004524">
    <property type="protein sequence ID" value="KAG2461728.1"/>
    <property type="molecule type" value="Genomic_DNA"/>
</dbReference>
<evidence type="ECO:0000256" key="3">
    <source>
        <dbReference type="ARBA" id="ARBA00022692"/>
    </source>
</evidence>
<evidence type="ECO:0000256" key="4">
    <source>
        <dbReference type="ARBA" id="ARBA00022787"/>
    </source>
</evidence>
<comment type="similarity">
    <text evidence="2">Belongs to the mitoguardin family.</text>
</comment>
<keyword evidence="4" id="KW-1000">Mitochondrion outer membrane</keyword>
<keyword evidence="9" id="KW-1185">Reference proteome</keyword>
<comment type="caution">
    <text evidence="8">The sequence shown here is derived from an EMBL/GenBank/DDBJ whole genome shotgun (WGS) entry which is preliminary data.</text>
</comment>
<keyword evidence="3" id="KW-0812">Transmembrane</keyword>
<evidence type="ECO:0000313" key="9">
    <source>
        <dbReference type="Proteomes" id="UP000886611"/>
    </source>
</evidence>
<accession>A0A8X8BL15</accession>
<evidence type="ECO:0000256" key="5">
    <source>
        <dbReference type="ARBA" id="ARBA00022989"/>
    </source>
</evidence>
<dbReference type="AlphaFoldDB" id="A0A8X8BL15"/>